<feature type="region of interest" description="Disordered" evidence="1">
    <location>
        <begin position="162"/>
        <end position="191"/>
    </location>
</feature>
<proteinExistence type="predicted"/>
<dbReference type="OrthoDB" id="283183at2"/>
<keyword evidence="2" id="KW-0732">Signal</keyword>
<feature type="compositionally biased region" description="Polar residues" evidence="1">
    <location>
        <begin position="182"/>
        <end position="191"/>
    </location>
</feature>
<organism evidence="3 4">
    <name type="scientific">Rosistilla ulvae</name>
    <dbReference type="NCBI Taxonomy" id="1930277"/>
    <lineage>
        <taxon>Bacteria</taxon>
        <taxon>Pseudomonadati</taxon>
        <taxon>Planctomycetota</taxon>
        <taxon>Planctomycetia</taxon>
        <taxon>Pirellulales</taxon>
        <taxon>Pirellulaceae</taxon>
        <taxon>Rosistilla</taxon>
    </lineage>
</organism>
<dbReference type="Proteomes" id="UP000319557">
    <property type="component" value="Chromosome"/>
</dbReference>
<name>A0A517M4W3_9BACT</name>
<evidence type="ECO:0000256" key="1">
    <source>
        <dbReference type="SAM" id="MobiDB-lite"/>
    </source>
</evidence>
<dbReference type="EMBL" id="CP036261">
    <property type="protein sequence ID" value="QDS89907.1"/>
    <property type="molecule type" value="Genomic_DNA"/>
</dbReference>
<protein>
    <submittedName>
        <fullName evidence="3">Uncharacterized protein</fullName>
    </submittedName>
</protein>
<dbReference type="KEGG" id="ruv:EC9_41090"/>
<feature type="chain" id="PRO_5022030793" evidence="2">
    <location>
        <begin position="22"/>
        <end position="191"/>
    </location>
</feature>
<sequence length="191" mass="20511" precursor="true">MIHRVLIGCALALFSTSILSAQGIVPVAEPESRLRVADAKPQVQPLPVVIELRDDVRDFNGSLLDTDDLEVITAFGIAKMPLTEVLGIRMARDESETTTVVLHNGDIITGRVDITNLLVQTSWGKSEVNGDNLASIFFDEGLSWKGLELLAGEKWTLEKAEELAPSPTAQTQAAPAAETGARPNQSVLVSP</sequence>
<gene>
    <name evidence="3" type="ORF">EC9_41090</name>
</gene>
<keyword evidence="4" id="KW-1185">Reference proteome</keyword>
<feature type="compositionally biased region" description="Low complexity" evidence="1">
    <location>
        <begin position="164"/>
        <end position="181"/>
    </location>
</feature>
<evidence type="ECO:0000256" key="2">
    <source>
        <dbReference type="SAM" id="SignalP"/>
    </source>
</evidence>
<evidence type="ECO:0000313" key="3">
    <source>
        <dbReference type="EMBL" id="QDS89907.1"/>
    </source>
</evidence>
<reference evidence="3 4" key="1">
    <citation type="submission" date="2019-02" db="EMBL/GenBank/DDBJ databases">
        <title>Deep-cultivation of Planctomycetes and their phenomic and genomic characterization uncovers novel biology.</title>
        <authorList>
            <person name="Wiegand S."/>
            <person name="Jogler M."/>
            <person name="Boedeker C."/>
            <person name="Pinto D."/>
            <person name="Vollmers J."/>
            <person name="Rivas-Marin E."/>
            <person name="Kohn T."/>
            <person name="Peeters S.H."/>
            <person name="Heuer A."/>
            <person name="Rast P."/>
            <person name="Oberbeckmann S."/>
            <person name="Bunk B."/>
            <person name="Jeske O."/>
            <person name="Meyerdierks A."/>
            <person name="Storesund J.E."/>
            <person name="Kallscheuer N."/>
            <person name="Luecker S."/>
            <person name="Lage O.M."/>
            <person name="Pohl T."/>
            <person name="Merkel B.J."/>
            <person name="Hornburger P."/>
            <person name="Mueller R.-W."/>
            <person name="Bruemmer F."/>
            <person name="Labrenz M."/>
            <person name="Spormann A.M."/>
            <person name="Op den Camp H."/>
            <person name="Overmann J."/>
            <person name="Amann R."/>
            <person name="Jetten M.S.M."/>
            <person name="Mascher T."/>
            <person name="Medema M.H."/>
            <person name="Devos D.P."/>
            <person name="Kaster A.-K."/>
            <person name="Ovreas L."/>
            <person name="Rohde M."/>
            <person name="Galperin M.Y."/>
            <person name="Jogler C."/>
        </authorList>
    </citation>
    <scope>NUCLEOTIDE SEQUENCE [LARGE SCALE GENOMIC DNA]</scope>
    <source>
        <strain evidence="3 4">EC9</strain>
    </source>
</reference>
<dbReference type="RefSeq" id="WP_145347840.1">
    <property type="nucleotide sequence ID" value="NZ_CP036261.1"/>
</dbReference>
<evidence type="ECO:0000313" key="4">
    <source>
        <dbReference type="Proteomes" id="UP000319557"/>
    </source>
</evidence>
<dbReference type="AlphaFoldDB" id="A0A517M4W3"/>
<feature type="signal peptide" evidence="2">
    <location>
        <begin position="1"/>
        <end position="21"/>
    </location>
</feature>
<accession>A0A517M4W3</accession>